<keyword evidence="2" id="KW-0949">S-adenosyl-L-methionine</keyword>
<dbReference type="GO" id="GO:0003824">
    <property type="term" value="F:catalytic activity"/>
    <property type="evidence" value="ECO:0007669"/>
    <property type="project" value="InterPro"/>
</dbReference>
<evidence type="ECO:0000256" key="4">
    <source>
        <dbReference type="ARBA" id="ARBA00023004"/>
    </source>
</evidence>
<dbReference type="PROSITE" id="PS51918">
    <property type="entry name" value="RADICAL_SAM"/>
    <property type="match status" value="1"/>
</dbReference>
<evidence type="ECO:0000313" key="8">
    <source>
        <dbReference type="EMBL" id="PRQ08151.1"/>
    </source>
</evidence>
<proteinExistence type="predicted"/>
<dbReference type="SFLD" id="SFLDS00029">
    <property type="entry name" value="Radical_SAM"/>
    <property type="match status" value="1"/>
</dbReference>
<dbReference type="EMBL" id="PVNL01000044">
    <property type="protein sequence ID" value="PRQ08151.1"/>
    <property type="molecule type" value="Genomic_DNA"/>
</dbReference>
<accession>A0A2S9YSR4</accession>
<reference evidence="8 9" key="1">
    <citation type="submission" date="2018-03" db="EMBL/GenBank/DDBJ databases">
        <title>Draft Genome Sequences of the Obligatory Marine Myxobacteria Enhygromyxa salina SWB007.</title>
        <authorList>
            <person name="Poehlein A."/>
            <person name="Moghaddam J.A."/>
            <person name="Harms H."/>
            <person name="Alanjari M."/>
            <person name="Koenig G.M."/>
            <person name="Daniel R."/>
            <person name="Schaeberle T.F."/>
        </authorList>
    </citation>
    <scope>NUCLEOTIDE SEQUENCE [LARGE SCALE GENOMIC DNA]</scope>
    <source>
        <strain evidence="8 9">SWB007</strain>
    </source>
</reference>
<comment type="cofactor">
    <cofactor evidence="1">
        <name>[4Fe-4S] cluster</name>
        <dbReference type="ChEBI" id="CHEBI:49883"/>
    </cofactor>
</comment>
<dbReference type="Gene3D" id="3.20.20.70">
    <property type="entry name" value="Aldolase class I"/>
    <property type="match status" value="1"/>
</dbReference>
<dbReference type="InterPro" id="IPR058240">
    <property type="entry name" value="rSAM_sf"/>
</dbReference>
<dbReference type="SMART" id="SM00729">
    <property type="entry name" value="Elp3"/>
    <property type="match status" value="1"/>
</dbReference>
<evidence type="ECO:0000313" key="9">
    <source>
        <dbReference type="Proteomes" id="UP000238823"/>
    </source>
</evidence>
<name>A0A2S9YSR4_9BACT</name>
<protein>
    <submittedName>
        <fullName evidence="8">Cyclic pyranopterin monophosphate synthase</fullName>
    </submittedName>
</protein>
<dbReference type="SFLD" id="SFLDG01067">
    <property type="entry name" value="SPASM/twitch_domain_containing"/>
    <property type="match status" value="1"/>
</dbReference>
<dbReference type="PANTHER" id="PTHR11228:SF35">
    <property type="entry name" value="MOLYBDENUM COFACTOR BIOSYNTHESIS PROTEIN A-RELATED"/>
    <property type="match status" value="1"/>
</dbReference>
<dbReference type="Proteomes" id="UP000238823">
    <property type="component" value="Unassembled WGS sequence"/>
</dbReference>
<evidence type="ECO:0000259" key="7">
    <source>
        <dbReference type="PROSITE" id="PS51918"/>
    </source>
</evidence>
<dbReference type="GO" id="GO:0051536">
    <property type="term" value="F:iron-sulfur cluster binding"/>
    <property type="evidence" value="ECO:0007669"/>
    <property type="project" value="UniProtKB-KW"/>
</dbReference>
<dbReference type="InterPro" id="IPR006638">
    <property type="entry name" value="Elp3/MiaA/NifB-like_rSAM"/>
</dbReference>
<dbReference type="InterPro" id="IPR050377">
    <property type="entry name" value="Radical_SAM_PqqE_MftC-like"/>
</dbReference>
<dbReference type="OrthoDB" id="5485132at2"/>
<evidence type="ECO:0000256" key="3">
    <source>
        <dbReference type="ARBA" id="ARBA00022723"/>
    </source>
</evidence>
<evidence type="ECO:0000256" key="1">
    <source>
        <dbReference type="ARBA" id="ARBA00001966"/>
    </source>
</evidence>
<dbReference type="GO" id="GO:0046872">
    <property type="term" value="F:metal ion binding"/>
    <property type="evidence" value="ECO:0007669"/>
    <property type="project" value="UniProtKB-KW"/>
</dbReference>
<keyword evidence="4" id="KW-0408">Iron</keyword>
<sequence length="399" mass="44740">MLPAVANIGYIQVVRHCNHFCGFCSNPTTPYSHTFESMKVLVDDFVARGYFGVILTGGEPSLHPELPKICQYASDSGLHVRMITNGTRMADKKFAKAMADAGLKIVHVSIYSVKEEVEDILRGTPGTLPIALRALDNAAEFGIDVNMNCVINKLNADHLDLNIRYFIQHHPYIRHFVWNNLDPSMGRAEVNQDQYTPRLAEFELSLHRGCRLLQRSGRTFRIEKVPLCYMTDFAWASTETRKIVKSEERIVHFLDDKQTVRQREWGHKYAPACEQCSLRSICGGVFDRGNAYDPAELSPVFVSRDAIVETILRDPTDPSFGKLTLDEWKDSFDGPPVAANNDSDLPPASMRGDGPSVGAVTDRSRKLFEAKRRAEGKKAEKSGVALENTKLIERALLPE</sequence>
<dbReference type="CDD" id="cd01335">
    <property type="entry name" value="Radical_SAM"/>
    <property type="match status" value="1"/>
</dbReference>
<comment type="caution">
    <text evidence="8">The sequence shown here is derived from an EMBL/GenBank/DDBJ whole genome shotgun (WGS) entry which is preliminary data.</text>
</comment>
<evidence type="ECO:0000256" key="5">
    <source>
        <dbReference type="ARBA" id="ARBA00023014"/>
    </source>
</evidence>
<dbReference type="PANTHER" id="PTHR11228">
    <property type="entry name" value="RADICAL SAM DOMAIN PROTEIN"/>
    <property type="match status" value="1"/>
</dbReference>
<evidence type="ECO:0000256" key="6">
    <source>
        <dbReference type="SAM" id="MobiDB-lite"/>
    </source>
</evidence>
<feature type="domain" description="Radical SAM core" evidence="7">
    <location>
        <begin position="1"/>
        <end position="223"/>
    </location>
</feature>
<keyword evidence="3" id="KW-0479">Metal-binding</keyword>
<dbReference type="Pfam" id="PF04055">
    <property type="entry name" value="Radical_SAM"/>
    <property type="match status" value="1"/>
</dbReference>
<dbReference type="SUPFAM" id="SSF102114">
    <property type="entry name" value="Radical SAM enzymes"/>
    <property type="match status" value="1"/>
</dbReference>
<dbReference type="InterPro" id="IPR007197">
    <property type="entry name" value="rSAM"/>
</dbReference>
<evidence type="ECO:0000256" key="2">
    <source>
        <dbReference type="ARBA" id="ARBA00022691"/>
    </source>
</evidence>
<dbReference type="AlphaFoldDB" id="A0A2S9YSR4"/>
<feature type="region of interest" description="Disordered" evidence="6">
    <location>
        <begin position="331"/>
        <end position="364"/>
    </location>
</feature>
<keyword evidence="5" id="KW-0411">Iron-sulfur</keyword>
<organism evidence="8 9">
    <name type="scientific">Enhygromyxa salina</name>
    <dbReference type="NCBI Taxonomy" id="215803"/>
    <lineage>
        <taxon>Bacteria</taxon>
        <taxon>Pseudomonadati</taxon>
        <taxon>Myxococcota</taxon>
        <taxon>Polyangia</taxon>
        <taxon>Nannocystales</taxon>
        <taxon>Nannocystaceae</taxon>
        <taxon>Enhygromyxa</taxon>
    </lineage>
</organism>
<gene>
    <name evidence="8" type="primary">moaA_1</name>
    <name evidence="8" type="ORF">ENSA7_21230</name>
</gene>
<dbReference type="InterPro" id="IPR013785">
    <property type="entry name" value="Aldolase_TIM"/>
</dbReference>